<organism evidence="1 2">
    <name type="scientific">Ambrosiozyma monospora</name>
    <name type="common">Yeast</name>
    <name type="synonym">Endomycopsis monosporus</name>
    <dbReference type="NCBI Taxonomy" id="43982"/>
    <lineage>
        <taxon>Eukaryota</taxon>
        <taxon>Fungi</taxon>
        <taxon>Dikarya</taxon>
        <taxon>Ascomycota</taxon>
        <taxon>Saccharomycotina</taxon>
        <taxon>Pichiomycetes</taxon>
        <taxon>Pichiales</taxon>
        <taxon>Pichiaceae</taxon>
        <taxon>Ambrosiozyma</taxon>
    </lineage>
</organism>
<dbReference type="Proteomes" id="UP001165064">
    <property type="component" value="Unassembled WGS sequence"/>
</dbReference>
<protein>
    <submittedName>
        <fullName evidence="1">Unnamed protein product</fullName>
    </submittedName>
</protein>
<keyword evidence="2" id="KW-1185">Reference proteome</keyword>
<accession>A0ACB5TVN5</accession>
<gene>
    <name evidence="1" type="ORF">Amon02_000995200</name>
</gene>
<proteinExistence type="predicted"/>
<sequence>MFNPVQLTLVILLSSSSKMTSGLPLPVHNSSSTSIPLTTSAKSTTRIRPVSKYTFDSLDTTDSDEVSHTALGFAIACPIVVFVIIVAYTIYLSRQYSKKKAAIEEENFAVNNKNVGADIAHMSDPLMFPVSHSGRDNQKPDAGTIDMPDPLIFPVSHSGRDQTNSSRDSGTGFDSLAPDSISAPPPAYQHEPRTAN</sequence>
<evidence type="ECO:0000313" key="2">
    <source>
        <dbReference type="Proteomes" id="UP001165064"/>
    </source>
</evidence>
<reference evidence="1" key="1">
    <citation type="submission" date="2023-04" db="EMBL/GenBank/DDBJ databases">
        <title>Ambrosiozyma monospora NBRC 10751.</title>
        <authorList>
            <person name="Ichikawa N."/>
            <person name="Sato H."/>
            <person name="Tonouchi N."/>
        </authorList>
    </citation>
    <scope>NUCLEOTIDE SEQUENCE</scope>
    <source>
        <strain evidence="1">NBRC 10751</strain>
    </source>
</reference>
<dbReference type="EMBL" id="BSXS01009707">
    <property type="protein sequence ID" value="GME96312.1"/>
    <property type="molecule type" value="Genomic_DNA"/>
</dbReference>
<evidence type="ECO:0000313" key="1">
    <source>
        <dbReference type="EMBL" id="GME96312.1"/>
    </source>
</evidence>
<comment type="caution">
    <text evidence="1">The sequence shown here is derived from an EMBL/GenBank/DDBJ whole genome shotgun (WGS) entry which is preliminary data.</text>
</comment>
<name>A0ACB5TVN5_AMBMO</name>